<gene>
    <name evidence="3" type="ORF">OLC1_LOCUS12218</name>
</gene>
<dbReference type="Gene3D" id="2.40.70.10">
    <property type="entry name" value="Acid Proteases"/>
    <property type="match status" value="1"/>
</dbReference>
<dbReference type="Pfam" id="PF08284">
    <property type="entry name" value="RVP_2"/>
    <property type="match status" value="1"/>
</dbReference>
<evidence type="ECO:0000313" key="4">
    <source>
        <dbReference type="Proteomes" id="UP001161247"/>
    </source>
</evidence>
<evidence type="ECO:0000313" key="3">
    <source>
        <dbReference type="EMBL" id="CAI9102973.1"/>
    </source>
</evidence>
<dbReference type="PANTHER" id="PTHR35046">
    <property type="entry name" value="ZINC KNUCKLE (CCHC-TYPE) FAMILY PROTEIN"/>
    <property type="match status" value="1"/>
</dbReference>
<dbReference type="InterPro" id="IPR005162">
    <property type="entry name" value="Retrotrans_gag_dom"/>
</dbReference>
<dbReference type="InterPro" id="IPR021109">
    <property type="entry name" value="Peptidase_aspartic_dom_sf"/>
</dbReference>
<accession>A0AAV1D7X4</accession>
<organism evidence="3 4">
    <name type="scientific">Oldenlandia corymbosa var. corymbosa</name>
    <dbReference type="NCBI Taxonomy" id="529605"/>
    <lineage>
        <taxon>Eukaryota</taxon>
        <taxon>Viridiplantae</taxon>
        <taxon>Streptophyta</taxon>
        <taxon>Embryophyta</taxon>
        <taxon>Tracheophyta</taxon>
        <taxon>Spermatophyta</taxon>
        <taxon>Magnoliopsida</taxon>
        <taxon>eudicotyledons</taxon>
        <taxon>Gunneridae</taxon>
        <taxon>Pentapetalae</taxon>
        <taxon>asterids</taxon>
        <taxon>lamiids</taxon>
        <taxon>Gentianales</taxon>
        <taxon>Rubiaceae</taxon>
        <taxon>Rubioideae</taxon>
        <taxon>Spermacoceae</taxon>
        <taxon>Hedyotis-Oldenlandia complex</taxon>
        <taxon>Oldenlandia</taxon>
    </lineage>
</organism>
<proteinExistence type="predicted"/>
<evidence type="ECO:0000256" key="1">
    <source>
        <dbReference type="SAM" id="MobiDB-lite"/>
    </source>
</evidence>
<keyword evidence="4" id="KW-1185">Reference proteome</keyword>
<feature type="region of interest" description="Disordered" evidence="1">
    <location>
        <begin position="473"/>
        <end position="509"/>
    </location>
</feature>
<feature type="domain" description="Retrotransposon gag" evidence="2">
    <location>
        <begin position="134"/>
        <end position="227"/>
    </location>
</feature>
<dbReference type="EMBL" id="OX459121">
    <property type="protein sequence ID" value="CAI9102973.1"/>
    <property type="molecule type" value="Genomic_DNA"/>
</dbReference>
<evidence type="ECO:0000259" key="2">
    <source>
        <dbReference type="Pfam" id="PF03732"/>
    </source>
</evidence>
<feature type="compositionally biased region" description="Polar residues" evidence="1">
    <location>
        <begin position="494"/>
        <end position="509"/>
    </location>
</feature>
<dbReference type="CDD" id="cd00303">
    <property type="entry name" value="retropepsin_like"/>
    <property type="match status" value="1"/>
</dbReference>
<sequence length="509" mass="58032">MSEEVARSKLCCSCNEVATKMQTLEAMVQAMEEKQLEKEDCLLRALNDGLLERTNMKEWFYKRVAKSCIGLSRNLIDLNSQMVAANESTRVGNLKLEIPTFYGGICEGVKSWIMSIENLFDVLGVTRDSIKVSIAICGLRNIAKTWSVLYLRNKEGSLSSWYEFKDALYNRFWNSEIACDYQTELNDLTQDYMDVESYIAKFEELCVNSDNHELNEVLAARFLNGLNSWAASPCENKVLRYTQHSVESNVDRGFQTLGAIEWVDNLIVAIDGGSSVNYISEEFVRANHLEVSDLCEPCKLRWLHGGMELSVTQNAKVNLRIRELEIFELLDVVPMTACDVVLGIPFIKKMGIVYIGALNTFSYRDRAYKLVELRSLSPWESEHIMFRKRVLQKEFIKVNNVQQNKKEGTFVEGESSGGVGGTLYTNQDLSFVHFVASHRSQNQMKEEKVFLSIGGPRLFPFKNRRKFAMRSWPPLKELSPTPFSGNNEVEEESLNQQVSKESSDDFPSN</sequence>
<dbReference type="Proteomes" id="UP001161247">
    <property type="component" value="Chromosome 4"/>
</dbReference>
<dbReference type="PANTHER" id="PTHR35046:SF26">
    <property type="entry name" value="RNA-DIRECTED DNA POLYMERASE"/>
    <property type="match status" value="1"/>
</dbReference>
<name>A0AAV1D7X4_OLDCO</name>
<reference evidence="3" key="1">
    <citation type="submission" date="2023-03" db="EMBL/GenBank/DDBJ databases">
        <authorList>
            <person name="Julca I."/>
        </authorList>
    </citation>
    <scope>NUCLEOTIDE SEQUENCE</scope>
</reference>
<dbReference type="AlphaFoldDB" id="A0AAV1D7X4"/>
<protein>
    <submittedName>
        <fullName evidence="3">OLC1v1001376C1</fullName>
    </submittedName>
</protein>
<dbReference type="Pfam" id="PF03732">
    <property type="entry name" value="Retrotrans_gag"/>
    <property type="match status" value="1"/>
</dbReference>